<dbReference type="PROSITE" id="PS50950">
    <property type="entry name" value="ZF_THAP"/>
    <property type="match status" value="1"/>
</dbReference>
<evidence type="ECO:0000256" key="6">
    <source>
        <dbReference type="ARBA" id="ARBA00023015"/>
    </source>
</evidence>
<name>A0AAV6UEN2_9ARAC</name>
<sequence>MKHYLRNIYCHCCVSKLCAIINFPKDPERRKEWESKVKKPNFKATDNSKICSKHFTPDCFEQGKFGGTWLTADAVPTIFEWEQPKSAKLPTLAVVPKSSAKVLAVAVVPRGSARVAVMPQRSATVLAVSVVPQGNNKMPAVEVLPQSNAKMLAMTVVPKSSAKVPAATVVSESSENKLPQKRKNSDVESSAPNISPTTFENKKRLCYFGDFNENTVIDPENARKFFHLAKSEVVSKNKEIRSLRKEQKRLKKRVAKLIKMLYEFRERHIIAGDVSSI</sequence>
<organism evidence="16 17">
    <name type="scientific">Oedothorax gibbosus</name>
    <dbReference type="NCBI Taxonomy" id="931172"/>
    <lineage>
        <taxon>Eukaryota</taxon>
        <taxon>Metazoa</taxon>
        <taxon>Ecdysozoa</taxon>
        <taxon>Arthropoda</taxon>
        <taxon>Chelicerata</taxon>
        <taxon>Arachnida</taxon>
        <taxon>Araneae</taxon>
        <taxon>Araneomorphae</taxon>
        <taxon>Entelegynae</taxon>
        <taxon>Araneoidea</taxon>
        <taxon>Linyphiidae</taxon>
        <taxon>Erigoninae</taxon>
        <taxon>Oedothorax</taxon>
    </lineage>
</organism>
<keyword evidence="17" id="KW-1185">Reference proteome</keyword>
<dbReference type="Gene3D" id="6.20.210.20">
    <property type="entry name" value="THAP domain"/>
    <property type="match status" value="1"/>
</dbReference>
<feature type="region of interest" description="Disordered" evidence="14">
    <location>
        <begin position="166"/>
        <end position="195"/>
    </location>
</feature>
<comment type="similarity">
    <text evidence="2">Belongs to the THAP1 family.</text>
</comment>
<keyword evidence="4 12" id="KW-0863">Zinc-finger</keyword>
<dbReference type="PANTHER" id="PTHR46600">
    <property type="entry name" value="THAP DOMAIN-CONTAINING"/>
    <property type="match status" value="1"/>
</dbReference>
<dbReference type="PANTHER" id="PTHR46600:SF1">
    <property type="entry name" value="THAP DOMAIN-CONTAINING PROTEIN 1"/>
    <property type="match status" value="1"/>
</dbReference>
<evidence type="ECO:0000256" key="13">
    <source>
        <dbReference type="SAM" id="Coils"/>
    </source>
</evidence>
<evidence type="ECO:0000256" key="8">
    <source>
        <dbReference type="ARBA" id="ARBA00023125"/>
    </source>
</evidence>
<protein>
    <recommendedName>
        <fullName evidence="15">THAP-type domain-containing protein</fullName>
    </recommendedName>
</protein>
<reference evidence="16 17" key="1">
    <citation type="journal article" date="2022" name="Nat. Ecol. Evol.">
        <title>A masculinizing supergene underlies an exaggerated male reproductive morph in a spider.</title>
        <authorList>
            <person name="Hendrickx F."/>
            <person name="De Corte Z."/>
            <person name="Sonet G."/>
            <person name="Van Belleghem S.M."/>
            <person name="Kostlbacher S."/>
            <person name="Vangestel C."/>
        </authorList>
    </citation>
    <scope>NUCLEOTIDE SEQUENCE [LARGE SCALE GENOMIC DNA]</scope>
    <source>
        <strain evidence="16">W744_W776</strain>
    </source>
</reference>
<keyword evidence="9" id="KW-0804">Transcription</keyword>
<evidence type="ECO:0000313" key="17">
    <source>
        <dbReference type="Proteomes" id="UP000827092"/>
    </source>
</evidence>
<comment type="caution">
    <text evidence="16">The sequence shown here is derived from an EMBL/GenBank/DDBJ whole genome shotgun (WGS) entry which is preliminary data.</text>
</comment>
<dbReference type="GO" id="GO:0008270">
    <property type="term" value="F:zinc ion binding"/>
    <property type="evidence" value="ECO:0007669"/>
    <property type="project" value="UniProtKB-KW"/>
</dbReference>
<keyword evidence="5" id="KW-0862">Zinc</keyword>
<keyword evidence="10" id="KW-0539">Nucleus</keyword>
<dbReference type="SMART" id="SM00692">
    <property type="entry name" value="DM3"/>
    <property type="match status" value="1"/>
</dbReference>
<dbReference type="Pfam" id="PF05485">
    <property type="entry name" value="THAP"/>
    <property type="match status" value="1"/>
</dbReference>
<evidence type="ECO:0000256" key="11">
    <source>
        <dbReference type="ARBA" id="ARBA00023306"/>
    </source>
</evidence>
<dbReference type="InterPro" id="IPR006612">
    <property type="entry name" value="THAP_Znf"/>
</dbReference>
<dbReference type="SMART" id="SM00980">
    <property type="entry name" value="THAP"/>
    <property type="match status" value="1"/>
</dbReference>
<evidence type="ECO:0000256" key="3">
    <source>
        <dbReference type="ARBA" id="ARBA00022723"/>
    </source>
</evidence>
<evidence type="ECO:0000313" key="16">
    <source>
        <dbReference type="EMBL" id="KAG8181696.1"/>
    </source>
</evidence>
<evidence type="ECO:0000256" key="12">
    <source>
        <dbReference type="PROSITE-ProRule" id="PRU00309"/>
    </source>
</evidence>
<keyword evidence="11" id="KW-0131">Cell cycle</keyword>
<keyword evidence="6" id="KW-0805">Transcription regulation</keyword>
<evidence type="ECO:0000256" key="2">
    <source>
        <dbReference type="ARBA" id="ARBA00006177"/>
    </source>
</evidence>
<evidence type="ECO:0000256" key="10">
    <source>
        <dbReference type="ARBA" id="ARBA00023242"/>
    </source>
</evidence>
<accession>A0AAV6UEN2</accession>
<evidence type="ECO:0000259" key="15">
    <source>
        <dbReference type="PROSITE" id="PS50950"/>
    </source>
</evidence>
<proteinExistence type="inferred from homology"/>
<dbReference type="GO" id="GO:0005654">
    <property type="term" value="C:nucleoplasm"/>
    <property type="evidence" value="ECO:0007669"/>
    <property type="project" value="UniProtKB-SubCell"/>
</dbReference>
<dbReference type="InterPro" id="IPR038441">
    <property type="entry name" value="THAP_Znf_sf"/>
</dbReference>
<evidence type="ECO:0000256" key="9">
    <source>
        <dbReference type="ARBA" id="ARBA00023163"/>
    </source>
</evidence>
<comment type="subcellular location">
    <subcellularLocation>
        <location evidence="1">Nucleus</location>
        <location evidence="1">Nucleoplasm</location>
    </subcellularLocation>
</comment>
<dbReference type="InterPro" id="IPR026516">
    <property type="entry name" value="THAP1/10"/>
</dbReference>
<dbReference type="AlphaFoldDB" id="A0AAV6UEN2"/>
<keyword evidence="3" id="KW-0479">Metal-binding</keyword>
<dbReference type="GO" id="GO:0043565">
    <property type="term" value="F:sequence-specific DNA binding"/>
    <property type="evidence" value="ECO:0007669"/>
    <property type="project" value="InterPro"/>
</dbReference>
<dbReference type="SUPFAM" id="SSF57716">
    <property type="entry name" value="Glucocorticoid receptor-like (DNA-binding domain)"/>
    <property type="match status" value="1"/>
</dbReference>
<feature type="coiled-coil region" evidence="13">
    <location>
        <begin position="233"/>
        <end position="260"/>
    </location>
</feature>
<dbReference type="EMBL" id="JAFNEN010000500">
    <property type="protein sequence ID" value="KAG8181696.1"/>
    <property type="molecule type" value="Genomic_DNA"/>
</dbReference>
<gene>
    <name evidence="16" type="ORF">JTE90_014827</name>
</gene>
<evidence type="ECO:0000256" key="7">
    <source>
        <dbReference type="ARBA" id="ARBA00023054"/>
    </source>
</evidence>
<evidence type="ECO:0000256" key="4">
    <source>
        <dbReference type="ARBA" id="ARBA00022771"/>
    </source>
</evidence>
<evidence type="ECO:0000256" key="1">
    <source>
        <dbReference type="ARBA" id="ARBA00004642"/>
    </source>
</evidence>
<evidence type="ECO:0000256" key="5">
    <source>
        <dbReference type="ARBA" id="ARBA00022833"/>
    </source>
</evidence>
<evidence type="ECO:0000256" key="14">
    <source>
        <dbReference type="SAM" id="MobiDB-lite"/>
    </source>
</evidence>
<keyword evidence="8 12" id="KW-0238">DNA-binding</keyword>
<dbReference type="Proteomes" id="UP000827092">
    <property type="component" value="Unassembled WGS sequence"/>
</dbReference>
<keyword evidence="7 13" id="KW-0175">Coiled coil</keyword>
<feature type="domain" description="THAP-type" evidence="15">
    <location>
        <begin position="1"/>
        <end position="79"/>
    </location>
</feature>